<keyword evidence="1" id="KW-1133">Transmembrane helix</keyword>
<evidence type="ECO:0000256" key="1">
    <source>
        <dbReference type="SAM" id="Phobius"/>
    </source>
</evidence>
<feature type="transmembrane region" description="Helical" evidence="1">
    <location>
        <begin position="57"/>
        <end position="79"/>
    </location>
</feature>
<accession>A0ABR3VID5</accession>
<evidence type="ECO:0000313" key="3">
    <source>
        <dbReference type="Proteomes" id="UP001583172"/>
    </source>
</evidence>
<gene>
    <name evidence="2" type="ORF">VTJ49DRAFT_6909</name>
</gene>
<evidence type="ECO:0000313" key="2">
    <source>
        <dbReference type="EMBL" id="KAL1841599.1"/>
    </source>
</evidence>
<protein>
    <submittedName>
        <fullName evidence="2">Uncharacterized protein</fullName>
    </submittedName>
</protein>
<proteinExistence type="predicted"/>
<dbReference type="EMBL" id="JAZGSY010000070">
    <property type="protein sequence ID" value="KAL1841599.1"/>
    <property type="molecule type" value="Genomic_DNA"/>
</dbReference>
<reference evidence="2 3" key="1">
    <citation type="journal article" date="2024" name="Commun. Biol.">
        <title>Comparative genomic analysis of thermophilic fungi reveals convergent evolutionary adaptations and gene losses.</title>
        <authorList>
            <person name="Steindorff A.S."/>
            <person name="Aguilar-Pontes M.V."/>
            <person name="Robinson A.J."/>
            <person name="Andreopoulos B."/>
            <person name="LaButti K."/>
            <person name="Kuo A."/>
            <person name="Mondo S."/>
            <person name="Riley R."/>
            <person name="Otillar R."/>
            <person name="Haridas S."/>
            <person name="Lipzen A."/>
            <person name="Grimwood J."/>
            <person name="Schmutz J."/>
            <person name="Clum A."/>
            <person name="Reid I.D."/>
            <person name="Moisan M.C."/>
            <person name="Butler G."/>
            <person name="Nguyen T.T.M."/>
            <person name="Dewar K."/>
            <person name="Conant G."/>
            <person name="Drula E."/>
            <person name="Henrissat B."/>
            <person name="Hansel C."/>
            <person name="Singer S."/>
            <person name="Hutchinson M.I."/>
            <person name="de Vries R.P."/>
            <person name="Natvig D.O."/>
            <person name="Powell A.J."/>
            <person name="Tsang A."/>
            <person name="Grigoriev I.V."/>
        </authorList>
    </citation>
    <scope>NUCLEOTIDE SEQUENCE [LARGE SCALE GENOMIC DNA]</scope>
    <source>
        <strain evidence="2 3">CBS 620.91</strain>
    </source>
</reference>
<organism evidence="2 3">
    <name type="scientific">Humicola insolens</name>
    <name type="common">Soft-rot fungus</name>
    <dbReference type="NCBI Taxonomy" id="85995"/>
    <lineage>
        <taxon>Eukaryota</taxon>
        <taxon>Fungi</taxon>
        <taxon>Dikarya</taxon>
        <taxon>Ascomycota</taxon>
        <taxon>Pezizomycotina</taxon>
        <taxon>Sordariomycetes</taxon>
        <taxon>Sordariomycetidae</taxon>
        <taxon>Sordariales</taxon>
        <taxon>Chaetomiaceae</taxon>
        <taxon>Mycothermus</taxon>
    </lineage>
</organism>
<keyword evidence="1" id="KW-0472">Membrane</keyword>
<keyword evidence="3" id="KW-1185">Reference proteome</keyword>
<keyword evidence="1" id="KW-0812">Transmembrane</keyword>
<comment type="caution">
    <text evidence="2">The sequence shown here is derived from an EMBL/GenBank/DDBJ whole genome shotgun (WGS) entry which is preliminary data.</text>
</comment>
<name>A0ABR3VID5_HUMIN</name>
<feature type="transmembrane region" description="Helical" evidence="1">
    <location>
        <begin position="12"/>
        <end position="45"/>
    </location>
</feature>
<feature type="transmembrane region" description="Helical" evidence="1">
    <location>
        <begin position="85"/>
        <end position="102"/>
    </location>
</feature>
<dbReference type="Proteomes" id="UP001583172">
    <property type="component" value="Unassembled WGS sequence"/>
</dbReference>
<sequence length="151" mass="15817">MEFGLLLVIGALIILITSLSLALVLSAVGLLGILHLIIGVLLGSFHQLLDGSITARLLGFGGVAGAAVDLFIIVRGLVIGATKKLLEILIVFFVLIADIGLIDLEGRAGNRRDVALAIGLGFRRGINGSHGNPDLEDTVRKSMAEKVSRDV</sequence>